<evidence type="ECO:0000313" key="7">
    <source>
        <dbReference type="Proteomes" id="UP001322481"/>
    </source>
</evidence>
<dbReference type="Proteomes" id="UP001322481">
    <property type="component" value="Chromosome"/>
</dbReference>
<dbReference type="PANTHER" id="PTHR44379">
    <property type="entry name" value="OXIDOREDUCTASE WITH IRON-SULFUR SUBUNIT"/>
    <property type="match status" value="1"/>
</dbReference>
<evidence type="ECO:0000256" key="3">
    <source>
        <dbReference type="ARBA" id="ARBA00023004"/>
    </source>
</evidence>
<dbReference type="PROSITE" id="PS51085">
    <property type="entry name" value="2FE2S_FER_2"/>
    <property type="match status" value="1"/>
</dbReference>
<dbReference type="InterPro" id="IPR012675">
    <property type="entry name" value="Beta-grasp_dom_sf"/>
</dbReference>
<dbReference type="InterPro" id="IPR051452">
    <property type="entry name" value="Diverse_Oxidoreductases"/>
</dbReference>
<dbReference type="InterPro" id="IPR001041">
    <property type="entry name" value="2Fe-2S_ferredoxin-type"/>
</dbReference>
<dbReference type="Pfam" id="PF00111">
    <property type="entry name" value="Fer2"/>
    <property type="match status" value="1"/>
</dbReference>
<dbReference type="Gene3D" id="1.10.150.120">
    <property type="entry name" value="[2Fe-2S]-binding domain"/>
    <property type="match status" value="1"/>
</dbReference>
<dbReference type="SUPFAM" id="SSF47741">
    <property type="entry name" value="CO dehydrogenase ISP C-domain like"/>
    <property type="match status" value="1"/>
</dbReference>
<sequence>MRMSLKINGQAIETEISPISRLSGFLRDILGLTGVKEGCCEGECGACTVLLDSQPVNSCLMLAFQAAGREITTIEGLCRSGINDLQRAFLEMGAVQCGYCTPGMLLAAEGLLRANPNPGEAEIRHALAGNICRCTGFETIVQAVATEAAARQGAGR</sequence>
<dbReference type="InterPro" id="IPR002888">
    <property type="entry name" value="2Fe-2S-bd"/>
</dbReference>
<dbReference type="SUPFAM" id="SSF54292">
    <property type="entry name" value="2Fe-2S ferredoxin-like"/>
    <property type="match status" value="1"/>
</dbReference>
<dbReference type="InterPro" id="IPR036010">
    <property type="entry name" value="2Fe-2S_ferredoxin-like_sf"/>
</dbReference>
<gene>
    <name evidence="6" type="ORF">U0R22_003815</name>
</gene>
<evidence type="ECO:0000259" key="5">
    <source>
        <dbReference type="PROSITE" id="PS51085"/>
    </source>
</evidence>
<dbReference type="Pfam" id="PF01799">
    <property type="entry name" value="Fer2_2"/>
    <property type="match status" value="1"/>
</dbReference>
<evidence type="ECO:0000256" key="1">
    <source>
        <dbReference type="ARBA" id="ARBA00022714"/>
    </source>
</evidence>
<keyword evidence="2" id="KW-0479">Metal-binding</keyword>
<dbReference type="RefSeq" id="WP_322414412.1">
    <property type="nucleotide sequence ID" value="NZ_CP139858.1"/>
</dbReference>
<keyword evidence="3" id="KW-0408">Iron</keyword>
<protein>
    <submittedName>
        <fullName evidence="6">(2Fe-2S)-binding protein</fullName>
    </submittedName>
</protein>
<feature type="domain" description="2Fe-2S ferredoxin-type" evidence="5">
    <location>
        <begin position="1"/>
        <end position="77"/>
    </location>
</feature>
<evidence type="ECO:0000256" key="2">
    <source>
        <dbReference type="ARBA" id="ARBA00022723"/>
    </source>
</evidence>
<accession>A0ABZ0VQV1</accession>
<proteinExistence type="predicted"/>
<dbReference type="Gene3D" id="3.10.20.30">
    <property type="match status" value="1"/>
</dbReference>
<name>A0ABZ0VQV1_9HYPH</name>
<organism evidence="6 7">
    <name type="scientific">Mesorhizobium huakuii</name>
    <dbReference type="NCBI Taxonomy" id="28104"/>
    <lineage>
        <taxon>Bacteria</taxon>
        <taxon>Pseudomonadati</taxon>
        <taxon>Pseudomonadota</taxon>
        <taxon>Alphaproteobacteria</taxon>
        <taxon>Hyphomicrobiales</taxon>
        <taxon>Phyllobacteriaceae</taxon>
        <taxon>Mesorhizobium</taxon>
    </lineage>
</organism>
<keyword evidence="7" id="KW-1185">Reference proteome</keyword>
<evidence type="ECO:0000313" key="6">
    <source>
        <dbReference type="EMBL" id="WQB99630.1"/>
    </source>
</evidence>
<dbReference type="InterPro" id="IPR036884">
    <property type="entry name" value="2Fe-2S-bd_dom_sf"/>
</dbReference>
<keyword evidence="4" id="KW-0411">Iron-sulfur</keyword>
<keyword evidence="1" id="KW-0001">2Fe-2S</keyword>
<evidence type="ECO:0000256" key="4">
    <source>
        <dbReference type="ARBA" id="ARBA00023014"/>
    </source>
</evidence>
<dbReference type="EMBL" id="CP139858">
    <property type="protein sequence ID" value="WQB99630.1"/>
    <property type="molecule type" value="Genomic_DNA"/>
</dbReference>
<reference evidence="6 7" key="1">
    <citation type="submission" date="2023-11" db="EMBL/GenBank/DDBJ databases">
        <authorList>
            <person name="Panchal A.K."/>
            <person name="Meaney J.S."/>
            <person name="Karas B.J."/>
            <person name="diCenzo G.C."/>
        </authorList>
    </citation>
    <scope>NUCLEOTIDE SEQUENCE [LARGE SCALE GENOMIC DNA]</scope>
    <source>
        <strain evidence="6 7">NZP2235</strain>
    </source>
</reference>
<dbReference type="PANTHER" id="PTHR44379:SF8">
    <property type="entry name" value="XANTHINE DEHYDROGENASE IRON-SULFUR-BINDING SUBUNIT XDHC-RELATED"/>
    <property type="match status" value="1"/>
</dbReference>